<evidence type="ECO:0000313" key="1">
    <source>
        <dbReference type="EMBL" id="CAB4129861.1"/>
    </source>
</evidence>
<accession>A0A6J5L655</accession>
<dbReference type="EMBL" id="LR796237">
    <property type="protein sequence ID" value="CAB4129861.1"/>
    <property type="molecule type" value="Genomic_DNA"/>
</dbReference>
<name>A0A6J5L655_9CAUD</name>
<proteinExistence type="predicted"/>
<protein>
    <submittedName>
        <fullName evidence="1">Uncharacterized protein</fullName>
    </submittedName>
</protein>
<gene>
    <name evidence="1" type="ORF">UFOVP116_150</name>
</gene>
<organism evidence="1">
    <name type="scientific">uncultured Caudovirales phage</name>
    <dbReference type="NCBI Taxonomy" id="2100421"/>
    <lineage>
        <taxon>Viruses</taxon>
        <taxon>Duplodnaviria</taxon>
        <taxon>Heunggongvirae</taxon>
        <taxon>Uroviricota</taxon>
        <taxon>Caudoviricetes</taxon>
        <taxon>Peduoviridae</taxon>
        <taxon>Maltschvirus</taxon>
        <taxon>Maltschvirus maltsch</taxon>
    </lineage>
</organism>
<sequence>MSKLRLRDIFKNQLNQIYRFNQDLTYLYITAEGYTEVRTVNHWRVQSLLYEHSFLESDQKAILPVFRSKDCVITVKRKSNEKRNS</sequence>
<reference evidence="1" key="1">
    <citation type="submission" date="2020-04" db="EMBL/GenBank/DDBJ databases">
        <authorList>
            <person name="Chiriac C."/>
            <person name="Salcher M."/>
            <person name="Ghai R."/>
            <person name="Kavagutti S V."/>
        </authorList>
    </citation>
    <scope>NUCLEOTIDE SEQUENCE</scope>
</reference>